<dbReference type="OrthoDB" id="1939031at2759"/>
<dbReference type="Pfam" id="PF00646">
    <property type="entry name" value="F-box"/>
    <property type="match status" value="1"/>
</dbReference>
<dbReference type="InterPro" id="IPR006527">
    <property type="entry name" value="F-box-assoc_dom_typ1"/>
</dbReference>
<keyword evidence="3" id="KW-1185">Reference proteome</keyword>
<sequence>MLHQSNAPKNSSSPTGIFSHKILIEILSRLSVKVIVRFKCVSKSWNNLISDPTFVDKHLKVSSQNPHLTLSWYPSNGKFKNVLPFSVHRLLNKPSATVSSDDFHRMEIPGRFIGSCNGLLCFLFTSWKPAEPCKNWLSFSNPATRTRSEKLGLLCLSDIHLLGLFEFSFGYVASTRTYKVVAFRAKEIEGLWKSEVKVFSLGGDNSWTNIQSFPVVPYNWLDPYYMLPVSRLNDGVHLSGTINWLAMDESIEEVVIVSLDLSMETYKQFLLPVGFDEVSSSRPAISVLMDRLCFSYDFNKTEFVLWQMKEYGVQESWTQIFKISLRYLQMYLPMHSDGFQLACLYVNGDTVICANKFLNHAFIYNLEDKTVERIRSRNSILWFDEAKDYVESLVSIR</sequence>
<gene>
    <name evidence="2" type="ORF">TSUD_163070</name>
</gene>
<dbReference type="SMART" id="SM00256">
    <property type="entry name" value="FBOX"/>
    <property type="match status" value="1"/>
</dbReference>
<protein>
    <recommendedName>
        <fullName evidence="1">F-box domain-containing protein</fullName>
    </recommendedName>
</protein>
<organism evidence="2 3">
    <name type="scientific">Trifolium subterraneum</name>
    <name type="common">Subterranean clover</name>
    <dbReference type="NCBI Taxonomy" id="3900"/>
    <lineage>
        <taxon>Eukaryota</taxon>
        <taxon>Viridiplantae</taxon>
        <taxon>Streptophyta</taxon>
        <taxon>Embryophyta</taxon>
        <taxon>Tracheophyta</taxon>
        <taxon>Spermatophyta</taxon>
        <taxon>Magnoliopsida</taxon>
        <taxon>eudicotyledons</taxon>
        <taxon>Gunneridae</taxon>
        <taxon>Pentapetalae</taxon>
        <taxon>rosids</taxon>
        <taxon>fabids</taxon>
        <taxon>Fabales</taxon>
        <taxon>Fabaceae</taxon>
        <taxon>Papilionoideae</taxon>
        <taxon>50 kb inversion clade</taxon>
        <taxon>NPAAA clade</taxon>
        <taxon>Hologalegina</taxon>
        <taxon>IRL clade</taxon>
        <taxon>Trifolieae</taxon>
        <taxon>Trifolium</taxon>
    </lineage>
</organism>
<dbReference type="NCBIfam" id="TIGR01640">
    <property type="entry name" value="F_box_assoc_1"/>
    <property type="match status" value="1"/>
</dbReference>
<proteinExistence type="predicted"/>
<evidence type="ECO:0000313" key="3">
    <source>
        <dbReference type="Proteomes" id="UP000242715"/>
    </source>
</evidence>
<evidence type="ECO:0000259" key="1">
    <source>
        <dbReference type="SMART" id="SM00256"/>
    </source>
</evidence>
<reference evidence="3" key="1">
    <citation type="journal article" date="2017" name="Front. Plant Sci.">
        <title>Climate Clever Clovers: New Paradigm to Reduce the Environmental Footprint of Ruminants by Breeding Low Methanogenic Forages Utilizing Haplotype Variation.</title>
        <authorList>
            <person name="Kaur P."/>
            <person name="Appels R."/>
            <person name="Bayer P.E."/>
            <person name="Keeble-Gagnere G."/>
            <person name="Wang J."/>
            <person name="Hirakawa H."/>
            <person name="Shirasawa K."/>
            <person name="Vercoe P."/>
            <person name="Stefanova K."/>
            <person name="Durmic Z."/>
            <person name="Nichols P."/>
            <person name="Revell C."/>
            <person name="Isobe S.N."/>
            <person name="Edwards D."/>
            <person name="Erskine W."/>
        </authorList>
    </citation>
    <scope>NUCLEOTIDE SEQUENCE [LARGE SCALE GENOMIC DNA]</scope>
    <source>
        <strain evidence="3">cv. Daliak</strain>
    </source>
</reference>
<feature type="domain" description="F-box" evidence="1">
    <location>
        <begin position="18"/>
        <end position="58"/>
    </location>
</feature>
<dbReference type="PANTHER" id="PTHR31672">
    <property type="entry name" value="BNACNNG10540D PROTEIN"/>
    <property type="match status" value="1"/>
</dbReference>
<dbReference type="SUPFAM" id="SSF81383">
    <property type="entry name" value="F-box domain"/>
    <property type="match status" value="1"/>
</dbReference>
<dbReference type="InterPro" id="IPR036047">
    <property type="entry name" value="F-box-like_dom_sf"/>
</dbReference>
<dbReference type="Pfam" id="PF07734">
    <property type="entry name" value="FBA_1"/>
    <property type="match status" value="1"/>
</dbReference>
<evidence type="ECO:0000313" key="2">
    <source>
        <dbReference type="EMBL" id="GAU40138.1"/>
    </source>
</evidence>
<accession>A0A2Z6N5M2</accession>
<name>A0A2Z6N5M2_TRISU</name>
<dbReference type="EMBL" id="DF973791">
    <property type="protein sequence ID" value="GAU40138.1"/>
    <property type="molecule type" value="Genomic_DNA"/>
</dbReference>
<dbReference type="PANTHER" id="PTHR31672:SF13">
    <property type="entry name" value="F-BOX PROTEIN CPR30-LIKE"/>
    <property type="match status" value="1"/>
</dbReference>
<dbReference type="InterPro" id="IPR017451">
    <property type="entry name" value="F-box-assoc_interact_dom"/>
</dbReference>
<dbReference type="Proteomes" id="UP000242715">
    <property type="component" value="Unassembled WGS sequence"/>
</dbReference>
<dbReference type="InterPro" id="IPR001810">
    <property type="entry name" value="F-box_dom"/>
</dbReference>
<dbReference type="AlphaFoldDB" id="A0A2Z6N5M2"/>
<dbReference type="Gene3D" id="1.20.1280.50">
    <property type="match status" value="1"/>
</dbReference>
<dbReference type="InterPro" id="IPR050796">
    <property type="entry name" value="SCF_F-box_component"/>
</dbReference>